<protein>
    <submittedName>
        <fullName evidence="1">Uncharacterized protein</fullName>
    </submittedName>
</protein>
<gene>
    <name evidence="1" type="ORF">Psuf_086730</name>
</gene>
<reference evidence="1 2" key="1">
    <citation type="submission" date="2020-03" db="EMBL/GenBank/DDBJ databases">
        <title>Whole genome shotgun sequence of Phytohabitans suffuscus NBRC 105367.</title>
        <authorList>
            <person name="Komaki H."/>
            <person name="Tamura T."/>
        </authorList>
    </citation>
    <scope>NUCLEOTIDE SEQUENCE [LARGE SCALE GENOMIC DNA]</scope>
    <source>
        <strain evidence="1 2">NBRC 105367</strain>
    </source>
</reference>
<sequence length="137" mass="14707">MVGSCGQCGLAPTVTFSAMPAYGPTSVLNSEANRPTIEYGWTVLDHSSAYSMTSALRSTTVSLSFTWLRLTVAPLRRARSTVRRFANEYVRGHALTVFGMMSPAGGAAVETSGPVSVAGLIVIPYPSRLDYPFVQQR</sequence>
<accession>A0A6F8YYV1</accession>
<evidence type="ECO:0000313" key="2">
    <source>
        <dbReference type="Proteomes" id="UP000503011"/>
    </source>
</evidence>
<name>A0A6F8YYV1_9ACTN</name>
<keyword evidence="2" id="KW-1185">Reference proteome</keyword>
<evidence type="ECO:0000313" key="1">
    <source>
        <dbReference type="EMBL" id="BCB91360.1"/>
    </source>
</evidence>
<proteinExistence type="predicted"/>
<dbReference type="AlphaFoldDB" id="A0A6F8YYV1"/>
<dbReference type="KEGG" id="psuu:Psuf_086730"/>
<reference evidence="1 2" key="2">
    <citation type="submission" date="2020-03" db="EMBL/GenBank/DDBJ databases">
        <authorList>
            <person name="Ichikawa N."/>
            <person name="Kimura A."/>
            <person name="Kitahashi Y."/>
            <person name="Uohara A."/>
        </authorList>
    </citation>
    <scope>NUCLEOTIDE SEQUENCE [LARGE SCALE GENOMIC DNA]</scope>
    <source>
        <strain evidence="1 2">NBRC 105367</strain>
    </source>
</reference>
<organism evidence="1 2">
    <name type="scientific">Phytohabitans suffuscus</name>
    <dbReference type="NCBI Taxonomy" id="624315"/>
    <lineage>
        <taxon>Bacteria</taxon>
        <taxon>Bacillati</taxon>
        <taxon>Actinomycetota</taxon>
        <taxon>Actinomycetes</taxon>
        <taxon>Micromonosporales</taxon>
        <taxon>Micromonosporaceae</taxon>
    </lineage>
</organism>
<dbReference type="EMBL" id="AP022871">
    <property type="protein sequence ID" value="BCB91360.1"/>
    <property type="molecule type" value="Genomic_DNA"/>
</dbReference>
<dbReference type="Proteomes" id="UP000503011">
    <property type="component" value="Chromosome"/>
</dbReference>